<organism evidence="3">
    <name type="scientific">uncultured Caudovirales phage</name>
    <dbReference type="NCBI Taxonomy" id="2100421"/>
    <lineage>
        <taxon>Viruses</taxon>
        <taxon>Duplodnaviria</taxon>
        <taxon>Heunggongvirae</taxon>
        <taxon>Uroviricota</taxon>
        <taxon>Caudoviricetes</taxon>
        <taxon>Peduoviridae</taxon>
        <taxon>Maltschvirus</taxon>
        <taxon>Maltschvirus maltsch</taxon>
    </lineage>
</organism>
<accession>A0A6J5QBV1</accession>
<gene>
    <name evidence="3" type="ORF">UFOVP1067_70</name>
    <name evidence="2" type="ORF">UFOVP662_70</name>
</gene>
<name>A0A6J5QBV1_9CAUD</name>
<feature type="coiled-coil region" evidence="1">
    <location>
        <begin position="100"/>
        <end position="127"/>
    </location>
</feature>
<protein>
    <submittedName>
        <fullName evidence="3">Uncharacterized protein</fullName>
    </submittedName>
</protein>
<sequence length="154" mass="17570">MSGLGAWVLPQPIDTTTYVSIPKIGRTVPFGYKEGVDTGWLDPIPNELEALEKAKKHLKQYSSRDVAAWLSKLTGRTISHVGLLKRIKDEQSRKRKSATYRKLAKHYEEALRKAEEYEQRLGVKEEDPYLSSDKYRKLRASFDSSSLGDSEHCI</sequence>
<evidence type="ECO:0000313" key="2">
    <source>
        <dbReference type="EMBL" id="CAB4156541.1"/>
    </source>
</evidence>
<reference evidence="3" key="1">
    <citation type="submission" date="2020-05" db="EMBL/GenBank/DDBJ databases">
        <authorList>
            <person name="Chiriac C."/>
            <person name="Salcher M."/>
            <person name="Ghai R."/>
            <person name="Kavagutti S V."/>
        </authorList>
    </citation>
    <scope>NUCLEOTIDE SEQUENCE</scope>
</reference>
<evidence type="ECO:0000256" key="1">
    <source>
        <dbReference type="SAM" id="Coils"/>
    </source>
</evidence>
<keyword evidence="1" id="KW-0175">Coiled coil</keyword>
<dbReference type="EMBL" id="LR797016">
    <property type="protein sequence ID" value="CAB4181799.1"/>
    <property type="molecule type" value="Genomic_DNA"/>
</dbReference>
<evidence type="ECO:0000313" key="3">
    <source>
        <dbReference type="EMBL" id="CAB4181799.1"/>
    </source>
</evidence>
<dbReference type="EMBL" id="LR796635">
    <property type="protein sequence ID" value="CAB4156541.1"/>
    <property type="molecule type" value="Genomic_DNA"/>
</dbReference>
<proteinExistence type="predicted"/>